<dbReference type="RefSeq" id="WP_036582147.1">
    <property type="nucleotide sequence ID" value="NZ_KK082178.1"/>
</dbReference>
<dbReference type="AlphaFoldDB" id="A0A9W5W7G9"/>
<dbReference type="InterPro" id="IPR036638">
    <property type="entry name" value="HLH_DNA-bd_sf"/>
</dbReference>
<evidence type="ECO:0000313" key="2">
    <source>
        <dbReference type="Proteomes" id="UP000053750"/>
    </source>
</evidence>
<proteinExistence type="predicted"/>
<name>A0A9W5W7G9_9BACL</name>
<dbReference type="EMBL" id="JFHU01000116">
    <property type="protein sequence ID" value="EXX88770.1"/>
    <property type="molecule type" value="Genomic_DNA"/>
</dbReference>
<dbReference type="Pfam" id="PF09388">
    <property type="entry name" value="SpoOE-like"/>
    <property type="match status" value="1"/>
</dbReference>
<evidence type="ECO:0000313" key="1">
    <source>
        <dbReference type="EMBL" id="EXX88770.1"/>
    </source>
</evidence>
<protein>
    <recommendedName>
        <fullName evidence="3">Sporulation protein Spo0E</fullName>
    </recommendedName>
</protein>
<dbReference type="InterPro" id="IPR018540">
    <property type="entry name" value="Spo0E-like"/>
</dbReference>
<dbReference type="GO" id="GO:0046983">
    <property type="term" value="F:protein dimerization activity"/>
    <property type="evidence" value="ECO:0007669"/>
    <property type="project" value="InterPro"/>
</dbReference>
<comment type="caution">
    <text evidence="1">The sequence shown here is derived from an EMBL/GenBank/DDBJ whole genome shotgun (WGS) entry which is preliminary data.</text>
</comment>
<dbReference type="Gene3D" id="4.10.280.10">
    <property type="entry name" value="Helix-loop-helix DNA-binding domain"/>
    <property type="match status" value="1"/>
</dbReference>
<dbReference type="GO" id="GO:0043937">
    <property type="term" value="P:regulation of sporulation"/>
    <property type="evidence" value="ECO:0007669"/>
    <property type="project" value="InterPro"/>
</dbReference>
<dbReference type="OrthoDB" id="2666800at2"/>
<accession>A0A9W5W7G9</accession>
<dbReference type="InterPro" id="IPR037208">
    <property type="entry name" value="Spo0E-like_sf"/>
</dbReference>
<keyword evidence="2" id="KW-1185">Reference proteome</keyword>
<sequence>MNPVTIRKLEDEINLLRSKMVLTYMEESSFNSDKVIAISRKLDQKINEYMKSAKMYADG</sequence>
<reference evidence="1 2" key="1">
    <citation type="submission" date="2014-02" db="EMBL/GenBank/DDBJ databases">
        <title>Genome sequence of Paenibacillus darwinianus reveals adaptive mechanisms for survival in Antarctic soils.</title>
        <authorList>
            <person name="Dsouza M."/>
            <person name="Taylor M.W."/>
            <person name="Turner S.J."/>
            <person name="Aislabie J."/>
        </authorList>
    </citation>
    <scope>NUCLEOTIDE SEQUENCE [LARGE SCALE GENOMIC DNA]</scope>
    <source>
        <strain evidence="1 2">CE1</strain>
    </source>
</reference>
<organism evidence="1 2">
    <name type="scientific">Paenibacillus darwinianus</name>
    <dbReference type="NCBI Taxonomy" id="1380763"/>
    <lineage>
        <taxon>Bacteria</taxon>
        <taxon>Bacillati</taxon>
        <taxon>Bacillota</taxon>
        <taxon>Bacilli</taxon>
        <taxon>Bacillales</taxon>
        <taxon>Paenibacillaceae</taxon>
        <taxon>Paenibacillus</taxon>
    </lineage>
</organism>
<evidence type="ECO:0008006" key="3">
    <source>
        <dbReference type="Google" id="ProtNLM"/>
    </source>
</evidence>
<gene>
    <name evidence="1" type="ORF">BG53_01290</name>
</gene>
<dbReference type="SUPFAM" id="SSF140500">
    <property type="entry name" value="BAS1536-like"/>
    <property type="match status" value="1"/>
</dbReference>
<dbReference type="Proteomes" id="UP000053750">
    <property type="component" value="Unassembled WGS sequence"/>
</dbReference>